<dbReference type="InterPro" id="IPR000524">
    <property type="entry name" value="Tscrpt_reg_HTH_GntR"/>
</dbReference>
<organism evidence="5 6">
    <name type="scientific">Halodurantibacterium flavum</name>
    <dbReference type="NCBI Taxonomy" id="1382802"/>
    <lineage>
        <taxon>Bacteria</taxon>
        <taxon>Pseudomonadati</taxon>
        <taxon>Pseudomonadota</taxon>
        <taxon>Alphaproteobacteria</taxon>
        <taxon>Rhodobacterales</taxon>
        <taxon>Paracoccaceae</taxon>
        <taxon>Halodurantibacterium</taxon>
    </lineage>
</organism>
<dbReference type="EMBL" id="JBHUGH010000002">
    <property type="protein sequence ID" value="MFD1911199.1"/>
    <property type="molecule type" value="Genomic_DNA"/>
</dbReference>
<dbReference type="PROSITE" id="PS50949">
    <property type="entry name" value="HTH_GNTR"/>
    <property type="match status" value="1"/>
</dbReference>
<gene>
    <name evidence="5" type="ORF">ACFSGJ_03110</name>
</gene>
<dbReference type="InterPro" id="IPR011711">
    <property type="entry name" value="GntR_C"/>
</dbReference>
<sequence length="217" mass="23955">MLNAPDKRLAMQAYEQILGLIQSGQAKPGELVNERRLAETLNMSRTPVRDALLMLEGEGLLLRQGGRGLQVRQMRIEDYMDALQIRMLLEPAVARMAAGRVAPEVTRRLHDQLHALLAQKDSGPADRAVVREIDEALHGTLSEAAGNPQLSQIIGMLRRQTQMFDLRSMPERLADTCREHLDIVTAIEAGDGAAAASAMAAHLGRVRDSIINRLARR</sequence>
<name>A0ABW4S1C1_9RHOB</name>
<dbReference type="Gene3D" id="1.10.10.10">
    <property type="entry name" value="Winged helix-like DNA-binding domain superfamily/Winged helix DNA-binding domain"/>
    <property type="match status" value="1"/>
</dbReference>
<dbReference type="InterPro" id="IPR036388">
    <property type="entry name" value="WH-like_DNA-bd_sf"/>
</dbReference>
<dbReference type="PANTHER" id="PTHR43537:SF24">
    <property type="entry name" value="GLUCONATE OPERON TRANSCRIPTIONAL REPRESSOR"/>
    <property type="match status" value="1"/>
</dbReference>
<dbReference type="PRINTS" id="PR00035">
    <property type="entry name" value="HTHGNTR"/>
</dbReference>
<comment type="caution">
    <text evidence="5">The sequence shown here is derived from an EMBL/GenBank/DDBJ whole genome shotgun (WGS) entry which is preliminary data.</text>
</comment>
<dbReference type="InterPro" id="IPR036390">
    <property type="entry name" value="WH_DNA-bd_sf"/>
</dbReference>
<dbReference type="Gene3D" id="1.20.120.530">
    <property type="entry name" value="GntR ligand-binding domain-like"/>
    <property type="match status" value="1"/>
</dbReference>
<evidence type="ECO:0000256" key="2">
    <source>
        <dbReference type="ARBA" id="ARBA00023125"/>
    </source>
</evidence>
<evidence type="ECO:0000313" key="5">
    <source>
        <dbReference type="EMBL" id="MFD1911199.1"/>
    </source>
</evidence>
<keyword evidence="3" id="KW-0804">Transcription</keyword>
<dbReference type="SMART" id="SM00895">
    <property type="entry name" value="FCD"/>
    <property type="match status" value="1"/>
</dbReference>
<dbReference type="RefSeq" id="WP_390259402.1">
    <property type="nucleotide sequence ID" value="NZ_JBHUGH010000002.1"/>
</dbReference>
<proteinExistence type="predicted"/>
<dbReference type="InterPro" id="IPR008920">
    <property type="entry name" value="TF_FadR/GntR_C"/>
</dbReference>
<dbReference type="SUPFAM" id="SSF48008">
    <property type="entry name" value="GntR ligand-binding domain-like"/>
    <property type="match status" value="1"/>
</dbReference>
<dbReference type="PANTHER" id="PTHR43537">
    <property type="entry name" value="TRANSCRIPTIONAL REGULATOR, GNTR FAMILY"/>
    <property type="match status" value="1"/>
</dbReference>
<feature type="domain" description="HTH gntR-type" evidence="4">
    <location>
        <begin position="7"/>
        <end position="74"/>
    </location>
</feature>
<dbReference type="Pfam" id="PF07729">
    <property type="entry name" value="FCD"/>
    <property type="match status" value="1"/>
</dbReference>
<dbReference type="Pfam" id="PF00392">
    <property type="entry name" value="GntR"/>
    <property type="match status" value="1"/>
</dbReference>
<protein>
    <submittedName>
        <fullName evidence="5">GntR family transcriptional regulator</fullName>
    </submittedName>
</protein>
<evidence type="ECO:0000259" key="4">
    <source>
        <dbReference type="PROSITE" id="PS50949"/>
    </source>
</evidence>
<reference evidence="6" key="1">
    <citation type="journal article" date="2019" name="Int. J. Syst. Evol. Microbiol.">
        <title>The Global Catalogue of Microorganisms (GCM) 10K type strain sequencing project: providing services to taxonomists for standard genome sequencing and annotation.</title>
        <authorList>
            <consortium name="The Broad Institute Genomics Platform"/>
            <consortium name="The Broad Institute Genome Sequencing Center for Infectious Disease"/>
            <person name="Wu L."/>
            <person name="Ma J."/>
        </authorList>
    </citation>
    <scope>NUCLEOTIDE SEQUENCE [LARGE SCALE GENOMIC DNA]</scope>
    <source>
        <strain evidence="6">CGMCC 4.7242</strain>
    </source>
</reference>
<keyword evidence="2" id="KW-0238">DNA-binding</keyword>
<evidence type="ECO:0000256" key="1">
    <source>
        <dbReference type="ARBA" id="ARBA00023015"/>
    </source>
</evidence>
<dbReference type="Proteomes" id="UP001597353">
    <property type="component" value="Unassembled WGS sequence"/>
</dbReference>
<dbReference type="SUPFAM" id="SSF46785">
    <property type="entry name" value="Winged helix' DNA-binding domain"/>
    <property type="match status" value="1"/>
</dbReference>
<keyword evidence="6" id="KW-1185">Reference proteome</keyword>
<evidence type="ECO:0000256" key="3">
    <source>
        <dbReference type="ARBA" id="ARBA00023163"/>
    </source>
</evidence>
<dbReference type="SMART" id="SM00345">
    <property type="entry name" value="HTH_GNTR"/>
    <property type="match status" value="1"/>
</dbReference>
<keyword evidence="1" id="KW-0805">Transcription regulation</keyword>
<evidence type="ECO:0000313" key="6">
    <source>
        <dbReference type="Proteomes" id="UP001597353"/>
    </source>
</evidence>
<accession>A0ABW4S1C1</accession>